<dbReference type="SUPFAM" id="SSF51735">
    <property type="entry name" value="NAD(P)-binding Rossmann-fold domains"/>
    <property type="match status" value="1"/>
</dbReference>
<dbReference type="InterPro" id="IPR036291">
    <property type="entry name" value="NAD(P)-bd_dom_sf"/>
</dbReference>
<evidence type="ECO:0000313" key="3">
    <source>
        <dbReference type="Proteomes" id="UP000422108"/>
    </source>
</evidence>
<name>A0A5K8A335_9BACT</name>
<accession>A0A5K8A335</accession>
<reference evidence="2 3" key="1">
    <citation type="submission" date="2019-11" db="EMBL/GenBank/DDBJ databases">
        <title>Comparative genomics of hydrocarbon-degrading Desulfosarcina strains.</title>
        <authorList>
            <person name="Watanabe M."/>
            <person name="Kojima H."/>
            <person name="Fukui M."/>
        </authorList>
    </citation>
    <scope>NUCLEOTIDE SEQUENCE [LARGE SCALE GENOMIC DNA]</scope>
    <source>
        <strain evidence="3">oXyS1</strain>
    </source>
</reference>
<organism evidence="2 3">
    <name type="scientific">Desulfosarcina ovata subsp. ovata</name>
    <dbReference type="NCBI Taxonomy" id="2752305"/>
    <lineage>
        <taxon>Bacteria</taxon>
        <taxon>Pseudomonadati</taxon>
        <taxon>Thermodesulfobacteriota</taxon>
        <taxon>Desulfobacteria</taxon>
        <taxon>Desulfobacterales</taxon>
        <taxon>Desulfosarcinaceae</taxon>
        <taxon>Desulfosarcina</taxon>
    </lineage>
</organism>
<dbReference type="Proteomes" id="UP000422108">
    <property type="component" value="Chromosome"/>
</dbReference>
<dbReference type="AlphaFoldDB" id="A0A5K8A335"/>
<sequence>MKKEPILITGGAGYIGSILVPLLLNKGYAVTVLDTLMFNQYSLLDCCENPDFDFIKGNICDERLMKPLLPKFDTIIPLAAIVGAPACKLNPSLTKMVNYDAPLMMLGMLSPSQRILFPTTNSGYGIGEKDTLCTEESPLNPISEYGKIKVAIEKALLSRNNSISFRLATVFGVSPRMRMDLLVNDFTYRAFKDRSIVLFEEHFRRNYIHIRDVANTFLFGMQHYERMKGEAFNVGLSSANLTKRQLCEKIKKHVPGLYIHAAPIGEDPDKRDYLVSNEKIELLGWSPRYSLDDGITELLKAYRILQPNQFANV</sequence>
<gene>
    <name evidence="2" type="ORF">DSCOOX_01020</name>
</gene>
<evidence type="ECO:0000313" key="2">
    <source>
        <dbReference type="EMBL" id="BBO86922.1"/>
    </source>
</evidence>
<dbReference type="PANTHER" id="PTHR43245">
    <property type="entry name" value="BIFUNCTIONAL POLYMYXIN RESISTANCE PROTEIN ARNA"/>
    <property type="match status" value="1"/>
</dbReference>
<evidence type="ECO:0000259" key="1">
    <source>
        <dbReference type="Pfam" id="PF01370"/>
    </source>
</evidence>
<dbReference type="RefSeq" id="WP_155308422.1">
    <property type="nucleotide sequence ID" value="NZ_AP021879.1"/>
</dbReference>
<protein>
    <submittedName>
        <fullName evidence="2">Membrane protein</fullName>
    </submittedName>
</protein>
<feature type="domain" description="NAD-dependent epimerase/dehydratase" evidence="1">
    <location>
        <begin position="6"/>
        <end position="235"/>
    </location>
</feature>
<dbReference type="Gene3D" id="3.40.50.720">
    <property type="entry name" value="NAD(P)-binding Rossmann-like Domain"/>
    <property type="match status" value="1"/>
</dbReference>
<keyword evidence="3" id="KW-1185">Reference proteome</keyword>
<proteinExistence type="predicted"/>
<dbReference type="EMBL" id="AP021879">
    <property type="protein sequence ID" value="BBO86922.1"/>
    <property type="molecule type" value="Genomic_DNA"/>
</dbReference>
<dbReference type="CDD" id="cd08946">
    <property type="entry name" value="SDR_e"/>
    <property type="match status" value="1"/>
</dbReference>
<dbReference type="Pfam" id="PF01370">
    <property type="entry name" value="Epimerase"/>
    <property type="match status" value="1"/>
</dbReference>
<dbReference type="InterPro" id="IPR050177">
    <property type="entry name" value="Lipid_A_modif_metabolic_enz"/>
</dbReference>
<dbReference type="InterPro" id="IPR001509">
    <property type="entry name" value="Epimerase_deHydtase"/>
</dbReference>
<dbReference type="PANTHER" id="PTHR43245:SF23">
    <property type="entry name" value="NAD(P)-BINDING DOMAIN-CONTAINING PROTEIN"/>
    <property type="match status" value="1"/>
</dbReference>